<dbReference type="EC" id="4.3.1.1" evidence="4"/>
<keyword evidence="1 4" id="KW-0456">Lyase</keyword>
<dbReference type="GO" id="GO:0008797">
    <property type="term" value="F:aspartate ammonia-lyase activity"/>
    <property type="evidence" value="ECO:0007669"/>
    <property type="project" value="UniProtKB-EC"/>
</dbReference>
<dbReference type="InterPro" id="IPR024083">
    <property type="entry name" value="Fumarase/histidase_N"/>
</dbReference>
<dbReference type="GO" id="GO:0006099">
    <property type="term" value="P:tricarboxylic acid cycle"/>
    <property type="evidence" value="ECO:0007669"/>
    <property type="project" value="InterPro"/>
</dbReference>
<dbReference type="AlphaFoldDB" id="A0A0L8JAM9"/>
<dbReference type="GO" id="GO:0005829">
    <property type="term" value="C:cytosol"/>
    <property type="evidence" value="ECO:0007669"/>
    <property type="project" value="TreeGrafter"/>
</dbReference>
<dbReference type="PRINTS" id="PR00149">
    <property type="entry name" value="FUMRATELYASE"/>
</dbReference>
<dbReference type="FunFam" id="1.10.275.10:FF:000001">
    <property type="entry name" value="Fumarate hydratase, mitochondrial"/>
    <property type="match status" value="1"/>
</dbReference>
<accession>A0A0L8JAM9</accession>
<dbReference type="Gene3D" id="1.10.275.10">
    <property type="entry name" value="Fumarase/aspartase (N-terminal domain)"/>
    <property type="match status" value="1"/>
</dbReference>
<name>A0A0L8JAM9_STRVR</name>
<dbReference type="PRINTS" id="PR00145">
    <property type="entry name" value="ARGSUCLYASE"/>
</dbReference>
<dbReference type="InterPro" id="IPR051546">
    <property type="entry name" value="Aspartate_Ammonia-Lyase"/>
</dbReference>
<reference evidence="4 5" key="1">
    <citation type="submission" date="2015-06" db="EMBL/GenBank/DDBJ databases">
        <authorList>
            <person name="Hoefler B.C."/>
            <person name="Straight P.D."/>
        </authorList>
    </citation>
    <scope>NUCLEOTIDE SEQUENCE [LARGE SCALE GENOMIC DNA]</scope>
    <source>
        <strain evidence="4 5">NRRL 3427</strain>
    </source>
</reference>
<protein>
    <submittedName>
        <fullName evidence="4">Aspartate ammonia-lyase</fullName>
        <ecNumber evidence="4">4.3.1.1</ecNumber>
    </submittedName>
</protein>
<dbReference type="Proteomes" id="UP000037023">
    <property type="component" value="Unassembled WGS sequence"/>
</dbReference>
<comment type="caution">
    <text evidence="4">The sequence shown here is derived from an EMBL/GenBank/DDBJ whole genome shotgun (WGS) entry which is preliminary data.</text>
</comment>
<dbReference type="NCBIfam" id="NF008909">
    <property type="entry name" value="PRK12273.1"/>
    <property type="match status" value="1"/>
</dbReference>
<dbReference type="RefSeq" id="WP_033203023.1">
    <property type="nucleotide sequence ID" value="NZ_LGUP01000392.1"/>
</dbReference>
<dbReference type="InterPro" id="IPR022761">
    <property type="entry name" value="Fumarate_lyase_N"/>
</dbReference>
<evidence type="ECO:0000256" key="1">
    <source>
        <dbReference type="ARBA" id="ARBA00023239"/>
    </source>
</evidence>
<dbReference type="Pfam" id="PF10415">
    <property type="entry name" value="FumaraseC_C"/>
    <property type="match status" value="1"/>
</dbReference>
<gene>
    <name evidence="4" type="primary">aspA</name>
    <name evidence="4" type="ORF">ADK34_35245</name>
</gene>
<dbReference type="PROSITE" id="PS00163">
    <property type="entry name" value="FUMARATE_LYASES"/>
    <property type="match status" value="1"/>
</dbReference>
<dbReference type="PATRIC" id="fig|1938.6.peg.7600"/>
<dbReference type="PANTHER" id="PTHR42696">
    <property type="entry name" value="ASPARTATE AMMONIA-LYASE"/>
    <property type="match status" value="1"/>
</dbReference>
<dbReference type="CDD" id="cd01357">
    <property type="entry name" value="Aspartase"/>
    <property type="match status" value="1"/>
</dbReference>
<dbReference type="PANTHER" id="PTHR42696:SF2">
    <property type="entry name" value="ASPARTATE AMMONIA-LYASE"/>
    <property type="match status" value="1"/>
</dbReference>
<dbReference type="Gene3D" id="1.10.40.30">
    <property type="entry name" value="Fumarase/aspartase (C-terminal domain)"/>
    <property type="match status" value="1"/>
</dbReference>
<dbReference type="InterPro" id="IPR018951">
    <property type="entry name" value="Fumarase_C_C"/>
</dbReference>
<dbReference type="Pfam" id="PF00206">
    <property type="entry name" value="Lyase_1"/>
    <property type="match status" value="1"/>
</dbReference>
<sequence length="465" mass="49600">MNVRREESDLIGSRDVPPDVYFGIHTLRARENFPLTGVPLSAHPELVRALASVKEAAALAHRELETLPAARTRAIVAACREIRAGGLRDQFVVDVFQGGAGTSSNMNVNEVIANRALELLGHPRGAYEYLHPNDDVNRGQSTNDVYPTAVKLALRDAAGRLLDGMSVLANALTDRGGAFAKTYKLGRTQLQDAVPMTLGHEFDVFALTVRDDAVLVQRAAEALCEVNLGGTAIGTGLNADPGFGRAVIVHLAAVTGAPVHQARDLIESTQGMGAFLQLSGAVRQFALRLSKICNDLRLLSSGPTAGLGEIRLPALQAGSSIMPGKVNPVVPEAVNQVCFDVFGADAAVSMAAQAGQLQLNAFEPLIAHLLLNSLNRLDSACRLLAERCVLGIEANEGHLRDLVERSPGLATALNPVLGYQRTTDLARRSLLAGRSVRELAGESGLLTDEQIDELLDHERLARPEL</sequence>
<dbReference type="FunFam" id="1.20.200.10:FF:000001">
    <property type="entry name" value="Fumarate hydratase, mitochondrial"/>
    <property type="match status" value="1"/>
</dbReference>
<evidence type="ECO:0000313" key="4">
    <source>
        <dbReference type="EMBL" id="KOG10733.1"/>
    </source>
</evidence>
<evidence type="ECO:0000259" key="2">
    <source>
        <dbReference type="Pfam" id="PF00206"/>
    </source>
</evidence>
<dbReference type="InterPro" id="IPR020557">
    <property type="entry name" value="Fumarate_lyase_CS"/>
</dbReference>
<dbReference type="SUPFAM" id="SSF48557">
    <property type="entry name" value="L-aspartase-like"/>
    <property type="match status" value="1"/>
</dbReference>
<dbReference type="Gene3D" id="1.20.200.10">
    <property type="entry name" value="Fumarase/aspartase (Central domain)"/>
    <property type="match status" value="1"/>
</dbReference>
<feature type="domain" description="Fumarate lyase N-terminal" evidence="2">
    <location>
        <begin position="13"/>
        <end position="343"/>
    </location>
</feature>
<dbReference type="InterPro" id="IPR008948">
    <property type="entry name" value="L-Aspartase-like"/>
</dbReference>
<organism evidence="4 5">
    <name type="scientific">Streptomyces viridochromogenes</name>
    <dbReference type="NCBI Taxonomy" id="1938"/>
    <lineage>
        <taxon>Bacteria</taxon>
        <taxon>Bacillati</taxon>
        <taxon>Actinomycetota</taxon>
        <taxon>Actinomycetes</taxon>
        <taxon>Kitasatosporales</taxon>
        <taxon>Streptomycetaceae</taxon>
        <taxon>Streptomyces</taxon>
    </lineage>
</organism>
<evidence type="ECO:0000313" key="5">
    <source>
        <dbReference type="Proteomes" id="UP000037023"/>
    </source>
</evidence>
<evidence type="ECO:0000259" key="3">
    <source>
        <dbReference type="Pfam" id="PF10415"/>
    </source>
</evidence>
<dbReference type="GO" id="GO:0006531">
    <property type="term" value="P:aspartate metabolic process"/>
    <property type="evidence" value="ECO:0007669"/>
    <property type="project" value="TreeGrafter"/>
</dbReference>
<dbReference type="EMBL" id="LGUP01000392">
    <property type="protein sequence ID" value="KOG10733.1"/>
    <property type="molecule type" value="Genomic_DNA"/>
</dbReference>
<feature type="domain" description="Fumarase C C-terminal" evidence="3">
    <location>
        <begin position="409"/>
        <end position="461"/>
    </location>
</feature>
<dbReference type="OrthoDB" id="9802809at2"/>
<dbReference type="InterPro" id="IPR000362">
    <property type="entry name" value="Fumarate_lyase_fam"/>
</dbReference>
<proteinExistence type="predicted"/>